<dbReference type="GO" id="GO:0005737">
    <property type="term" value="C:cytoplasm"/>
    <property type="evidence" value="ECO:0007669"/>
    <property type="project" value="TreeGrafter"/>
</dbReference>
<dbReference type="OrthoDB" id="654211at2759"/>
<evidence type="ECO:0000256" key="6">
    <source>
        <dbReference type="ARBA" id="ARBA00023015"/>
    </source>
</evidence>
<dbReference type="AlphaFoldDB" id="A0A367YMY2"/>
<feature type="compositionally biased region" description="Polar residues" evidence="11">
    <location>
        <begin position="325"/>
        <end position="359"/>
    </location>
</feature>
<dbReference type="Proteomes" id="UP000253472">
    <property type="component" value="Unassembled WGS sequence"/>
</dbReference>
<dbReference type="Gene3D" id="3.30.160.60">
    <property type="entry name" value="Classic Zinc Finger"/>
    <property type="match status" value="2"/>
</dbReference>
<feature type="compositionally biased region" description="Basic residues" evidence="11">
    <location>
        <begin position="654"/>
        <end position="665"/>
    </location>
</feature>
<dbReference type="PANTHER" id="PTHR47428">
    <property type="entry name" value="REGULATORY PROTEIN MIG1-RELATED"/>
    <property type="match status" value="1"/>
</dbReference>
<dbReference type="EMBL" id="QLNQ01000016">
    <property type="protein sequence ID" value="RCK66371.1"/>
    <property type="molecule type" value="Genomic_DNA"/>
</dbReference>
<feature type="coiled-coil region" evidence="10">
    <location>
        <begin position="894"/>
        <end position="923"/>
    </location>
</feature>
<feature type="region of interest" description="Disordered" evidence="11">
    <location>
        <begin position="469"/>
        <end position="498"/>
    </location>
</feature>
<keyword evidence="14" id="KW-1185">Reference proteome</keyword>
<dbReference type="GO" id="GO:0000978">
    <property type="term" value="F:RNA polymerase II cis-regulatory region sequence-specific DNA binding"/>
    <property type="evidence" value="ECO:0007669"/>
    <property type="project" value="TreeGrafter"/>
</dbReference>
<feature type="compositionally biased region" description="Low complexity" evidence="11">
    <location>
        <begin position="673"/>
        <end position="688"/>
    </location>
</feature>
<dbReference type="GO" id="GO:0005634">
    <property type="term" value="C:nucleus"/>
    <property type="evidence" value="ECO:0007669"/>
    <property type="project" value="UniProtKB-SubCell"/>
</dbReference>
<feature type="compositionally biased region" description="Polar residues" evidence="11">
    <location>
        <begin position="630"/>
        <end position="640"/>
    </location>
</feature>
<keyword evidence="2" id="KW-0479">Metal-binding</keyword>
<dbReference type="PROSITE" id="PS50157">
    <property type="entry name" value="ZINC_FINGER_C2H2_2"/>
    <property type="match status" value="2"/>
</dbReference>
<keyword evidence="8" id="KW-0539">Nucleus</keyword>
<comment type="caution">
    <text evidence="13">The sequence shown here is derived from an EMBL/GenBank/DDBJ whole genome shotgun (WGS) entry which is preliminary data.</text>
</comment>
<feature type="compositionally biased region" description="Low complexity" evidence="11">
    <location>
        <begin position="715"/>
        <end position="731"/>
    </location>
</feature>
<feature type="domain" description="C2H2-type" evidence="12">
    <location>
        <begin position="853"/>
        <end position="881"/>
    </location>
</feature>
<evidence type="ECO:0000256" key="7">
    <source>
        <dbReference type="ARBA" id="ARBA00023163"/>
    </source>
</evidence>
<evidence type="ECO:0000313" key="13">
    <source>
        <dbReference type="EMBL" id="RCK66371.1"/>
    </source>
</evidence>
<feature type="compositionally biased region" description="Low complexity" evidence="11">
    <location>
        <begin position="309"/>
        <end position="324"/>
    </location>
</feature>
<feature type="domain" description="C2H2-type" evidence="12">
    <location>
        <begin position="882"/>
        <end position="909"/>
    </location>
</feature>
<feature type="compositionally biased region" description="Basic residues" evidence="11">
    <location>
        <begin position="548"/>
        <end position="557"/>
    </location>
</feature>
<feature type="region of interest" description="Disordered" evidence="11">
    <location>
        <begin position="122"/>
        <end position="141"/>
    </location>
</feature>
<evidence type="ECO:0000256" key="8">
    <source>
        <dbReference type="ARBA" id="ARBA00023242"/>
    </source>
</evidence>
<evidence type="ECO:0000256" key="3">
    <source>
        <dbReference type="ARBA" id="ARBA00022737"/>
    </source>
</evidence>
<evidence type="ECO:0000256" key="10">
    <source>
        <dbReference type="SAM" id="Coils"/>
    </source>
</evidence>
<feature type="region of interest" description="Disordered" evidence="11">
    <location>
        <begin position="376"/>
        <end position="409"/>
    </location>
</feature>
<dbReference type="InterPro" id="IPR051007">
    <property type="entry name" value="creA/MIG_C2H2-ZnF"/>
</dbReference>
<evidence type="ECO:0000256" key="2">
    <source>
        <dbReference type="ARBA" id="ARBA00022723"/>
    </source>
</evidence>
<feature type="compositionally biased region" description="Polar residues" evidence="11">
    <location>
        <begin position="400"/>
        <end position="409"/>
    </location>
</feature>
<dbReference type="GO" id="GO:0008270">
    <property type="term" value="F:zinc ion binding"/>
    <property type="evidence" value="ECO:0007669"/>
    <property type="project" value="UniProtKB-KW"/>
</dbReference>
<feature type="compositionally biased region" description="Low complexity" evidence="11">
    <location>
        <begin position="122"/>
        <end position="135"/>
    </location>
</feature>
<dbReference type="FunFam" id="3.30.160.60:FF:002817">
    <property type="entry name" value="Transcriptional regulator MNL1"/>
    <property type="match status" value="1"/>
</dbReference>
<dbReference type="Pfam" id="PF12874">
    <property type="entry name" value="zf-met"/>
    <property type="match status" value="1"/>
</dbReference>
<keyword evidence="6" id="KW-0805">Transcription regulation</keyword>
<keyword evidence="10" id="KW-0175">Coiled coil</keyword>
<evidence type="ECO:0000256" key="4">
    <source>
        <dbReference type="ARBA" id="ARBA00022771"/>
    </source>
</evidence>
<dbReference type="InterPro" id="IPR036236">
    <property type="entry name" value="Znf_C2H2_sf"/>
</dbReference>
<dbReference type="GO" id="GO:0000433">
    <property type="term" value="P:carbon catabolite repression of transcription from RNA polymerase II promoter by glucose"/>
    <property type="evidence" value="ECO:0007669"/>
    <property type="project" value="TreeGrafter"/>
</dbReference>
<evidence type="ECO:0000256" key="11">
    <source>
        <dbReference type="SAM" id="MobiDB-lite"/>
    </source>
</evidence>
<gene>
    <name evidence="13" type="primary">MNL1_0</name>
    <name evidence="13" type="ORF">Cantr_02007</name>
</gene>
<dbReference type="PROSITE" id="PS00028">
    <property type="entry name" value="ZINC_FINGER_C2H2_1"/>
    <property type="match status" value="2"/>
</dbReference>
<dbReference type="SMART" id="SM00355">
    <property type="entry name" value="ZnF_C2H2"/>
    <property type="match status" value="2"/>
</dbReference>
<keyword evidence="4 9" id="KW-0863">Zinc-finger</keyword>
<accession>A0A367YMY2</accession>
<evidence type="ECO:0000313" key="14">
    <source>
        <dbReference type="Proteomes" id="UP000253472"/>
    </source>
</evidence>
<protein>
    <submittedName>
        <fullName evidence="13">Transcriptional regulator MNL1</fullName>
    </submittedName>
</protein>
<feature type="region of interest" description="Disordered" evidence="11">
    <location>
        <begin position="309"/>
        <end position="359"/>
    </location>
</feature>
<feature type="compositionally biased region" description="Polar residues" evidence="11">
    <location>
        <begin position="478"/>
        <end position="487"/>
    </location>
</feature>
<name>A0A367YMY2_9ASCO</name>
<sequence>MTSNNDIDQFESEILQEFLNSIQPQTHPQQLRNTYQNQQNFSTEIDNSNTQEYANLYPQFNMDSAQQTFDTNYKTNNELAGLASPLNMDLDFDMQTQQQQLLLLLHQATAPQQQPQQYLDDLSGLQSSQQQPNSQTGAAMPGAYRQAFSEDQMEIDDSPPFTIELDLYFDNQQVDNNSIVTSGQLHNGLDVDSLINNQLSIPSQYQQPQHQHLLLLQQFLNLQPPQLKDLKKTPNMTQDSNFSPFDDTSRVSSFANINNASAGLFINGRDIYFDDDSRHRVGRLRNGSIDSYYAANVINHQLHLLLQQQQQQQQQQSHSQQPLQDFSSQMSLQNNKSSAMPNELSPLTTTTSRASSIQSGQPSFFSAQQYFSRNSMDQVPSSLHRPSVDMYSGHRPSMESLHSQQQQQRNARYISFTNSISNILPFMGEKNNNNNNSQRSPPSPPATSSSPLNLVAPNQSRHLIRSIFKSNPPVAANNPDTTVSTTNEDADEANNESTNLAEQAEVTMSNDLGEDTFMNGTTANDPEFILTASPSKEDANEEEAVPPKKAKKPKRSIFTRFKTAPVKSETQEQPPAEGNAVMAPPSVSEDQKLEDVITDVSGNVSTHHSSGTPSIMTNGGVPGASGGVTLEQSVSESSAHQEPDYAALFENVGKRKNKSYRKPKGKTKEEEAQPQQAVAVASSNNSSSTIEKSSFFGKTKSKQEPGSEKSSLMDNASSTNVSLSSSNASSSIHRTSHELEQQNSTAPSTPATSTLANASKRILGSKLILKKKSTSKLKDYTPEELEAMCTVASLDKPVASMISKGVEVEVDLASLDLPPDTKIFPISIVNNKNRTRGRKENREADLSDTSKIYLCNLCQRRFKRHEHLKRHFRSLHTFEKPYNCSICNKKFSRSDNLNQHLKIHKQEEEEAEAEAKAAQANAMET</sequence>
<dbReference type="PANTHER" id="PTHR47428:SF2">
    <property type="entry name" value="ZINC FINGER PROTEIN RSV1"/>
    <property type="match status" value="1"/>
</dbReference>
<feature type="region of interest" description="Disordered" evidence="11">
    <location>
        <begin position="533"/>
        <end position="756"/>
    </location>
</feature>
<evidence type="ECO:0000256" key="5">
    <source>
        <dbReference type="ARBA" id="ARBA00022833"/>
    </source>
</evidence>
<comment type="subcellular location">
    <subcellularLocation>
        <location evidence="1">Nucleus</location>
    </subcellularLocation>
</comment>
<feature type="region of interest" description="Disordered" evidence="11">
    <location>
        <begin position="424"/>
        <end position="454"/>
    </location>
</feature>
<keyword evidence="5" id="KW-0862">Zinc</keyword>
<keyword evidence="7" id="KW-0804">Transcription</keyword>
<dbReference type="STRING" id="5486.A0A367YMY2"/>
<dbReference type="InterPro" id="IPR013087">
    <property type="entry name" value="Znf_C2H2_type"/>
</dbReference>
<feature type="compositionally biased region" description="Polar residues" evidence="11">
    <location>
        <begin position="600"/>
        <end position="617"/>
    </location>
</feature>
<evidence type="ECO:0000259" key="12">
    <source>
        <dbReference type="PROSITE" id="PS50157"/>
    </source>
</evidence>
<dbReference type="SUPFAM" id="SSF57667">
    <property type="entry name" value="beta-beta-alpha zinc fingers"/>
    <property type="match status" value="1"/>
</dbReference>
<dbReference type="Pfam" id="PF00096">
    <property type="entry name" value="zf-C2H2"/>
    <property type="match status" value="1"/>
</dbReference>
<keyword evidence="3" id="KW-0677">Repeat</keyword>
<evidence type="ECO:0000256" key="1">
    <source>
        <dbReference type="ARBA" id="ARBA00004123"/>
    </source>
</evidence>
<feature type="compositionally biased region" description="Low complexity" evidence="11">
    <location>
        <begin position="743"/>
        <end position="756"/>
    </location>
</feature>
<proteinExistence type="predicted"/>
<organism evidence="13 14">
    <name type="scientific">Candida viswanathii</name>
    <dbReference type="NCBI Taxonomy" id="5486"/>
    <lineage>
        <taxon>Eukaryota</taxon>
        <taxon>Fungi</taxon>
        <taxon>Dikarya</taxon>
        <taxon>Ascomycota</taxon>
        <taxon>Saccharomycotina</taxon>
        <taxon>Pichiomycetes</taxon>
        <taxon>Debaryomycetaceae</taxon>
        <taxon>Candida/Lodderomyces clade</taxon>
        <taxon>Candida</taxon>
    </lineage>
</organism>
<reference evidence="13 14" key="1">
    <citation type="submission" date="2018-06" db="EMBL/GenBank/DDBJ databases">
        <title>Whole genome sequencing of Candida tropicalis (genome annotated by CSBL at Korea University).</title>
        <authorList>
            <person name="Ahn J."/>
        </authorList>
    </citation>
    <scope>NUCLEOTIDE SEQUENCE [LARGE SCALE GENOMIC DNA]</scope>
    <source>
        <strain evidence="13 14">ATCC 20962</strain>
    </source>
</reference>
<evidence type="ECO:0000256" key="9">
    <source>
        <dbReference type="PROSITE-ProRule" id="PRU00042"/>
    </source>
</evidence>